<dbReference type="Pfam" id="PF14289">
    <property type="entry name" value="DUF4369"/>
    <property type="match status" value="1"/>
</dbReference>
<evidence type="ECO:0000256" key="2">
    <source>
        <dbReference type="ARBA" id="ARBA00022748"/>
    </source>
</evidence>
<sequence>MKLLTTNTQFLIIGLCLLLITVSCQEKNTQVDTTSTINGYSISGSVANSNATMVYLVDTANKRVDSSKVTNNSFLLKGSIGEPNMYNLVFDTSTPSYAILLENMAFNVLMNDSDVLITGGDLNTKLATYKRDEAIANAQRLSVLKKFSLATITDKELLFSLDSISQLETEYAVSFIEKNKDNVLSSMAIAAVSLPLEDLIALTERTKNAKNSQLINTLTTTIAVLQKAEDDKIAAEEKVAAKRKVYRVAAPQFSGESLSGTNLALTSVLKGNKAVLVDFWASWCKPCRMVTPEIKYIYQQYNKLGFDIITVSEDRTQAAWRQGIQEDNMLDWNHIYDNQMTIASQFGARAIPHMVLIDKDGKIIKDKISVNQLKKELAIIFK</sequence>
<dbReference type="InterPro" id="IPR025380">
    <property type="entry name" value="DUF4369"/>
</dbReference>
<protein>
    <submittedName>
        <fullName evidence="7">Thiol:disulfide interchange protein</fullName>
    </submittedName>
</protein>
<dbReference type="GO" id="GO:0017004">
    <property type="term" value="P:cytochrome complex assembly"/>
    <property type="evidence" value="ECO:0007669"/>
    <property type="project" value="UniProtKB-KW"/>
</dbReference>
<dbReference type="Pfam" id="PF13905">
    <property type="entry name" value="Thioredoxin_8"/>
    <property type="match status" value="1"/>
</dbReference>
<evidence type="ECO:0000256" key="4">
    <source>
        <dbReference type="ARBA" id="ARBA00023284"/>
    </source>
</evidence>
<feature type="signal peptide" evidence="5">
    <location>
        <begin position="1"/>
        <end position="26"/>
    </location>
</feature>
<dbReference type="OrthoDB" id="1069091at2"/>
<dbReference type="AlphaFoldDB" id="A0A5J4J0Y9"/>
<evidence type="ECO:0000256" key="1">
    <source>
        <dbReference type="ARBA" id="ARBA00004196"/>
    </source>
</evidence>
<dbReference type="GO" id="GO:0030313">
    <property type="term" value="C:cell envelope"/>
    <property type="evidence" value="ECO:0007669"/>
    <property type="project" value="UniProtKB-SubCell"/>
</dbReference>
<keyword evidence="5" id="KW-0732">Signal</keyword>
<dbReference type="InterPro" id="IPR050553">
    <property type="entry name" value="Thioredoxin_ResA/DsbE_sf"/>
</dbReference>
<feature type="domain" description="Thioredoxin" evidence="6">
    <location>
        <begin position="244"/>
        <end position="382"/>
    </location>
</feature>
<dbReference type="CDD" id="cd02966">
    <property type="entry name" value="TlpA_like_family"/>
    <property type="match status" value="1"/>
</dbReference>
<evidence type="ECO:0000259" key="6">
    <source>
        <dbReference type="PROSITE" id="PS51352"/>
    </source>
</evidence>
<dbReference type="PROSITE" id="PS51352">
    <property type="entry name" value="THIOREDOXIN_2"/>
    <property type="match status" value="1"/>
</dbReference>
<evidence type="ECO:0000313" key="7">
    <source>
        <dbReference type="EMBL" id="GER59481.1"/>
    </source>
</evidence>
<proteinExistence type="predicted"/>
<accession>A0A5J4J0Y9</accession>
<keyword evidence="2" id="KW-0201">Cytochrome c-type biogenesis</keyword>
<reference evidence="7 8" key="1">
    <citation type="submission" date="2019-08" db="EMBL/GenBank/DDBJ databases">
        <title>Draft genome sequence of Ulvibacter marinus type strain NBRC 109484.</title>
        <authorList>
            <person name="Kawano K."/>
            <person name="Ushijima N."/>
            <person name="Kihara M."/>
            <person name="Itoh H."/>
        </authorList>
    </citation>
    <scope>NUCLEOTIDE SEQUENCE [LARGE SCALE GENOMIC DNA]</scope>
    <source>
        <strain evidence="7 8">NBRC 109484</strain>
    </source>
</reference>
<dbReference type="PANTHER" id="PTHR42852">
    <property type="entry name" value="THIOL:DISULFIDE INTERCHANGE PROTEIN DSBE"/>
    <property type="match status" value="1"/>
</dbReference>
<organism evidence="7 8">
    <name type="scientific">Patiriisocius marinus</name>
    <dbReference type="NCBI Taxonomy" id="1397112"/>
    <lineage>
        <taxon>Bacteria</taxon>
        <taxon>Pseudomonadati</taxon>
        <taxon>Bacteroidota</taxon>
        <taxon>Flavobacteriia</taxon>
        <taxon>Flavobacteriales</taxon>
        <taxon>Flavobacteriaceae</taxon>
        <taxon>Patiriisocius</taxon>
    </lineage>
</organism>
<dbReference type="EMBL" id="BKCG01000003">
    <property type="protein sequence ID" value="GER59481.1"/>
    <property type="molecule type" value="Genomic_DNA"/>
</dbReference>
<evidence type="ECO:0000256" key="3">
    <source>
        <dbReference type="ARBA" id="ARBA00023157"/>
    </source>
</evidence>
<feature type="chain" id="PRO_5023878745" evidence="5">
    <location>
        <begin position="27"/>
        <end position="382"/>
    </location>
</feature>
<evidence type="ECO:0000313" key="8">
    <source>
        <dbReference type="Proteomes" id="UP000326509"/>
    </source>
</evidence>
<dbReference type="PANTHER" id="PTHR42852:SF6">
    <property type="entry name" value="THIOL:DISULFIDE INTERCHANGE PROTEIN DSBE"/>
    <property type="match status" value="1"/>
</dbReference>
<evidence type="ECO:0000256" key="5">
    <source>
        <dbReference type="SAM" id="SignalP"/>
    </source>
</evidence>
<dbReference type="Gene3D" id="3.40.30.10">
    <property type="entry name" value="Glutaredoxin"/>
    <property type="match status" value="1"/>
</dbReference>
<keyword evidence="4" id="KW-0676">Redox-active center</keyword>
<gene>
    <name evidence="7" type="ORF">ULMA_15890</name>
</gene>
<comment type="subcellular location">
    <subcellularLocation>
        <location evidence="1">Cell envelope</location>
    </subcellularLocation>
</comment>
<dbReference type="InterPro" id="IPR013766">
    <property type="entry name" value="Thioredoxin_domain"/>
</dbReference>
<dbReference type="InterPro" id="IPR036249">
    <property type="entry name" value="Thioredoxin-like_sf"/>
</dbReference>
<dbReference type="InterPro" id="IPR012336">
    <property type="entry name" value="Thioredoxin-like_fold"/>
</dbReference>
<keyword evidence="8" id="KW-1185">Reference proteome</keyword>
<comment type="caution">
    <text evidence="7">The sequence shown here is derived from an EMBL/GenBank/DDBJ whole genome shotgun (WGS) entry which is preliminary data.</text>
</comment>
<keyword evidence="3" id="KW-1015">Disulfide bond</keyword>
<dbReference type="RefSeq" id="WP_161596076.1">
    <property type="nucleotide sequence ID" value="NZ_BKCG01000003.1"/>
</dbReference>
<dbReference type="SUPFAM" id="SSF52833">
    <property type="entry name" value="Thioredoxin-like"/>
    <property type="match status" value="1"/>
</dbReference>
<dbReference type="Proteomes" id="UP000326509">
    <property type="component" value="Unassembled WGS sequence"/>
</dbReference>
<name>A0A5J4J0Y9_9FLAO</name>
<dbReference type="PROSITE" id="PS51257">
    <property type="entry name" value="PROKAR_LIPOPROTEIN"/>
    <property type="match status" value="1"/>
</dbReference>